<name>A0A6A7C3G0_9PEZI</name>
<dbReference type="InterPro" id="IPR011047">
    <property type="entry name" value="Quinoprotein_ADH-like_sf"/>
</dbReference>
<gene>
    <name evidence="8" type="ORF">K470DRAFT_276394</name>
</gene>
<feature type="repeat" description="WD" evidence="3">
    <location>
        <begin position="1034"/>
        <end position="1075"/>
    </location>
</feature>
<feature type="compositionally biased region" description="Polar residues" evidence="5">
    <location>
        <begin position="158"/>
        <end position="190"/>
    </location>
</feature>
<evidence type="ECO:0000313" key="9">
    <source>
        <dbReference type="Proteomes" id="UP000799421"/>
    </source>
</evidence>
<dbReference type="OrthoDB" id="5372708at2759"/>
<feature type="domain" description="Nephrocystin 3-like N-terminal" evidence="7">
    <location>
        <begin position="476"/>
        <end position="635"/>
    </location>
</feature>
<dbReference type="PROSITE" id="PS50294">
    <property type="entry name" value="WD_REPEATS_REGION"/>
    <property type="match status" value="1"/>
</dbReference>
<feature type="compositionally biased region" description="Polar residues" evidence="5">
    <location>
        <begin position="40"/>
        <end position="52"/>
    </location>
</feature>
<feature type="domain" description="DUF7708" evidence="6">
    <location>
        <begin position="257"/>
        <end position="402"/>
    </location>
</feature>
<dbReference type="SUPFAM" id="SSF50969">
    <property type="entry name" value="YVTN repeat-like/Quinoprotein amine dehydrogenase"/>
    <property type="match status" value="1"/>
</dbReference>
<keyword evidence="9" id="KW-1185">Reference proteome</keyword>
<accession>A0A6A7C3G0</accession>
<dbReference type="InterPro" id="IPR027417">
    <property type="entry name" value="P-loop_NTPase"/>
</dbReference>
<feature type="compositionally biased region" description="Polar residues" evidence="5">
    <location>
        <begin position="97"/>
        <end position="106"/>
    </location>
</feature>
<dbReference type="SUPFAM" id="SSF52540">
    <property type="entry name" value="P-loop containing nucleoside triphosphate hydrolases"/>
    <property type="match status" value="1"/>
</dbReference>
<dbReference type="Gene3D" id="3.40.50.300">
    <property type="entry name" value="P-loop containing nucleotide triphosphate hydrolases"/>
    <property type="match status" value="1"/>
</dbReference>
<dbReference type="InterPro" id="IPR015943">
    <property type="entry name" value="WD40/YVTN_repeat-like_dom_sf"/>
</dbReference>
<dbReference type="Proteomes" id="UP000799421">
    <property type="component" value="Unassembled WGS sequence"/>
</dbReference>
<keyword evidence="1 3" id="KW-0853">WD repeat</keyword>
<dbReference type="InterPro" id="IPR019775">
    <property type="entry name" value="WD40_repeat_CS"/>
</dbReference>
<reference evidence="8" key="1">
    <citation type="journal article" date="2020" name="Stud. Mycol.">
        <title>101 Dothideomycetes genomes: a test case for predicting lifestyles and emergence of pathogens.</title>
        <authorList>
            <person name="Haridas S."/>
            <person name="Albert R."/>
            <person name="Binder M."/>
            <person name="Bloem J."/>
            <person name="Labutti K."/>
            <person name="Salamov A."/>
            <person name="Andreopoulos B."/>
            <person name="Baker S."/>
            <person name="Barry K."/>
            <person name="Bills G."/>
            <person name="Bluhm B."/>
            <person name="Cannon C."/>
            <person name="Castanera R."/>
            <person name="Culley D."/>
            <person name="Daum C."/>
            <person name="Ezra D."/>
            <person name="Gonzalez J."/>
            <person name="Henrissat B."/>
            <person name="Kuo A."/>
            <person name="Liang C."/>
            <person name="Lipzen A."/>
            <person name="Lutzoni F."/>
            <person name="Magnuson J."/>
            <person name="Mondo S."/>
            <person name="Nolan M."/>
            <person name="Ohm R."/>
            <person name="Pangilinan J."/>
            <person name="Park H.-J."/>
            <person name="Ramirez L."/>
            <person name="Alfaro M."/>
            <person name="Sun H."/>
            <person name="Tritt A."/>
            <person name="Yoshinaga Y."/>
            <person name="Zwiers L.-H."/>
            <person name="Turgeon B."/>
            <person name="Goodwin S."/>
            <person name="Spatafora J."/>
            <person name="Crous P."/>
            <person name="Grigoriev I."/>
        </authorList>
    </citation>
    <scope>NUCLEOTIDE SEQUENCE</scope>
    <source>
        <strain evidence="8">CBS 480.64</strain>
    </source>
</reference>
<dbReference type="PANTHER" id="PTHR19848:SF8">
    <property type="entry name" value="F-BOX AND WD REPEAT DOMAIN CONTAINING 7"/>
    <property type="match status" value="1"/>
</dbReference>
<evidence type="ECO:0000259" key="7">
    <source>
        <dbReference type="Pfam" id="PF24883"/>
    </source>
</evidence>
<sequence length="1821" mass="203830">MPGCWESFKAICESLVSKLRPRKSKKSKHATPEAPAPASQHLQTLRPNNTPVEVSRPDPQPSQPSQSESAPVEASASTSQTSQPSQPNNALAEASASVPQTSKSNNVPVDASSPAPQPSQPDNMPAEVLASSPRHLQPPHPRNASVEVPVSALPPLQSPQSLNTPVQTSVSASQPLQPSQPNSTLVQASSELAKRKPFRDKNQLMLDALSGLAPKDCEFVKKQLGSDNYRERDAARIAASRGQNQTKRSDKWLDSMRKIACQILQFAPVVNVATNVKPEVLSLPWAGIHFLLMVAQKSQEQRDSILRGIETVLDTGHLLNGYFDIYSQLAATTAIRHLYDNIVKLYRLNLTFVAHAQHTCDMSKLERTVHSLTGQIIPKFKNDHDVMLRTVESHARAVDREISEEQRALVKQKLNTLEKAQQEINQRVQGVQQALDLSALQAAAGAAYNSMDNRNADENGELQLCLKDTREQIIRKILDWATTDDDQRIFWLSGKAGTGKSTIARTVADELARQGYLVGSFFFKRGHDKLGHAHSLFPTIASYMADFVPSISHKIAAASKGSPPVNERAPTSQFDTLIQGPLSGYSMGSATDIRAIVIDALDECEDWGAIGHAMTLWPRLRAQSSMNLRVFVTSRSDNKIGNVLSKMESKDLQHKRLEEWQSSTIEHDLRLFCHDELRKLREQSRNDYDELEDDWPGESVVNKLVEISKPLFIAASTIFREVSNNPRERLQEWVNRLKFTETDTLTVIYSGILKQAADFDKEWLQWFSQVIKPIALLHSQLTIPALTDLLGEGGNTVVPNALKPLSSVIDFPTGEEVRTGSRATVRIYHESFRGFLMDSSLKDHPKFWIDQKEVHGVLMSKCLNLLEKKLVRGVCRQKDPATEREGVSAEDVEKHIPESVQYACRYWISHAVKSNKTLEDGGQVDSFLRASFLHWTEAMAWMKKLGEMVVYLKKLQKVIDSKSSPKLHAFVTDAVRWVPASRDIISDAPLQTYLSALAFAPSNSVVRNSFRSEMEKFLQVWPLTTYWGSELQTLRGHTDQLLSITPSIDGRRLVTVGDDNTVQLWDVESGTEEKRAEIGMPYHNVHEVASAFPEENIVVIAASWGSHWRWDLEDDARRIDLELPSNAKSVSVSPNGRFAAWGLVTGKIYIWDADNNAGQVVEGHSSSVRCMAFSSDSKTLVSGSTDIWKWSPQAGPEKLCQVGSDIMRIVISPNGKFVVFWSDTISVYHCTTNEVEQIMQKDIFLFSSFMVTPDSQKVWIYHEDSLYLYDFQTQQEAMKLRLGTMVSAMTSSPDGKTIWAGHPNGLITQLDADLVFKSPQHRTGDDYIALSTDGRSLASLTQENQLSVWNIEMRTCVRRLTDDRLLEQPYHRILISSDSRFVVVASLCEPPENTVLIWDLEANALRELKDIPNYVTALALFPDNKTLLCGLGEGEIWAIDLEHGVLQEKFTGHTKKIRSIAISPDGQKFASLSYHNTVVWGLKSQTPLVQSSEDPVWEACFSADGRILYTYNINDMICERDIEDAGIARFLALRHRSGSIFIDGRFVPSRLLPLVANEAAQPQTQADSSASTSSTSMFHCRQIWALDRTEKWIIVDGRKMFRRPDLLSSWNWFSWFEDARISFDVCTTSTVRPFWKQHPIRGELEILHFGSPHLTGFYPSFHGGIPVISLPLIVFFDAYGLYRNMHHSLVGFYVTNHALSVKERARPSNVIPITPGPHGINTSEVIDAIGPEMEQLDAGMEVNIAGQKHIFCAMIYCCIGDMPQQAENSSNACRMCNRCPADFCELALDATSSGSTMSRFTCSTSYEWLPQRDTQRPRVVV</sequence>
<feature type="region of interest" description="Disordered" evidence="5">
    <location>
        <begin position="18"/>
        <end position="196"/>
    </location>
</feature>
<dbReference type="InterPro" id="IPR056884">
    <property type="entry name" value="NPHP3-like_N"/>
</dbReference>
<evidence type="ECO:0000256" key="4">
    <source>
        <dbReference type="SAM" id="Coils"/>
    </source>
</evidence>
<dbReference type="Gene3D" id="2.130.10.10">
    <property type="entry name" value="YVTN repeat-like/Quinoprotein amine dehydrogenase"/>
    <property type="match status" value="3"/>
</dbReference>
<evidence type="ECO:0000313" key="8">
    <source>
        <dbReference type="EMBL" id="KAF2861248.1"/>
    </source>
</evidence>
<dbReference type="SMART" id="SM00320">
    <property type="entry name" value="WD40"/>
    <property type="match status" value="7"/>
</dbReference>
<evidence type="ECO:0000256" key="3">
    <source>
        <dbReference type="PROSITE-ProRule" id="PRU00221"/>
    </source>
</evidence>
<keyword evidence="2" id="KW-0677">Repeat</keyword>
<dbReference type="PROSITE" id="PS00678">
    <property type="entry name" value="WD_REPEATS_1"/>
    <property type="match status" value="1"/>
</dbReference>
<keyword evidence="4" id="KW-0175">Coiled coil</keyword>
<evidence type="ECO:0000259" key="6">
    <source>
        <dbReference type="Pfam" id="PF24809"/>
    </source>
</evidence>
<dbReference type="Pfam" id="PF24883">
    <property type="entry name" value="NPHP3_N"/>
    <property type="match status" value="1"/>
</dbReference>
<proteinExistence type="predicted"/>
<feature type="coiled-coil region" evidence="4">
    <location>
        <begin position="400"/>
        <end position="434"/>
    </location>
</feature>
<dbReference type="SUPFAM" id="SSF50998">
    <property type="entry name" value="Quinoprotein alcohol dehydrogenase-like"/>
    <property type="match status" value="1"/>
</dbReference>
<dbReference type="InterPro" id="IPR011044">
    <property type="entry name" value="Quino_amine_DH_bsu"/>
</dbReference>
<protein>
    <submittedName>
        <fullName evidence="8">Uncharacterized protein</fullName>
    </submittedName>
</protein>
<dbReference type="EMBL" id="MU005974">
    <property type="protein sequence ID" value="KAF2861248.1"/>
    <property type="molecule type" value="Genomic_DNA"/>
</dbReference>
<feature type="compositionally biased region" description="Basic residues" evidence="5">
    <location>
        <begin position="19"/>
        <end position="29"/>
    </location>
</feature>
<dbReference type="Pfam" id="PF24809">
    <property type="entry name" value="DUF7708"/>
    <property type="match status" value="1"/>
</dbReference>
<dbReference type="Pfam" id="PF00400">
    <property type="entry name" value="WD40"/>
    <property type="match status" value="3"/>
</dbReference>
<dbReference type="InterPro" id="IPR056125">
    <property type="entry name" value="DUF7708"/>
</dbReference>
<organism evidence="8 9">
    <name type="scientific">Piedraia hortae CBS 480.64</name>
    <dbReference type="NCBI Taxonomy" id="1314780"/>
    <lineage>
        <taxon>Eukaryota</taxon>
        <taxon>Fungi</taxon>
        <taxon>Dikarya</taxon>
        <taxon>Ascomycota</taxon>
        <taxon>Pezizomycotina</taxon>
        <taxon>Dothideomycetes</taxon>
        <taxon>Dothideomycetidae</taxon>
        <taxon>Capnodiales</taxon>
        <taxon>Piedraiaceae</taxon>
        <taxon>Piedraia</taxon>
    </lineage>
</organism>
<evidence type="ECO:0000256" key="2">
    <source>
        <dbReference type="ARBA" id="ARBA00022737"/>
    </source>
</evidence>
<evidence type="ECO:0000256" key="1">
    <source>
        <dbReference type="ARBA" id="ARBA00022574"/>
    </source>
</evidence>
<dbReference type="PANTHER" id="PTHR19848">
    <property type="entry name" value="WD40 REPEAT PROTEIN"/>
    <property type="match status" value="1"/>
</dbReference>
<feature type="compositionally biased region" description="Low complexity" evidence="5">
    <location>
        <begin position="63"/>
        <end position="90"/>
    </location>
</feature>
<feature type="repeat" description="WD" evidence="3">
    <location>
        <begin position="1161"/>
        <end position="1186"/>
    </location>
</feature>
<evidence type="ECO:0000256" key="5">
    <source>
        <dbReference type="SAM" id="MobiDB-lite"/>
    </source>
</evidence>
<dbReference type="InterPro" id="IPR001680">
    <property type="entry name" value="WD40_rpt"/>
</dbReference>
<dbReference type="PROSITE" id="PS50082">
    <property type="entry name" value="WD_REPEATS_2"/>
    <property type="match status" value="2"/>
</dbReference>